<gene>
    <name evidence="2" type="ORF">chiPu_0023413</name>
</gene>
<reference evidence="2 3" key="1">
    <citation type="journal article" date="2018" name="Nat. Ecol. Evol.">
        <title>Shark genomes provide insights into elasmobranch evolution and the origin of vertebrates.</title>
        <authorList>
            <person name="Hara Y"/>
            <person name="Yamaguchi K"/>
            <person name="Onimaru K"/>
            <person name="Kadota M"/>
            <person name="Koyanagi M"/>
            <person name="Keeley SD"/>
            <person name="Tatsumi K"/>
            <person name="Tanaka K"/>
            <person name="Motone F"/>
            <person name="Kageyama Y"/>
            <person name="Nozu R"/>
            <person name="Adachi N"/>
            <person name="Nishimura O"/>
            <person name="Nakagawa R"/>
            <person name="Tanegashima C"/>
            <person name="Kiyatake I"/>
            <person name="Matsumoto R"/>
            <person name="Murakumo K"/>
            <person name="Nishida K"/>
            <person name="Terakita A"/>
            <person name="Kuratani S"/>
            <person name="Sato K"/>
            <person name="Hyodo S Kuraku.S."/>
        </authorList>
    </citation>
    <scope>NUCLEOTIDE SEQUENCE [LARGE SCALE GENOMIC DNA]</scope>
</reference>
<evidence type="ECO:0000256" key="1">
    <source>
        <dbReference type="SAM" id="MobiDB-lite"/>
    </source>
</evidence>
<keyword evidence="3" id="KW-1185">Reference proteome</keyword>
<organism evidence="2 3">
    <name type="scientific">Chiloscyllium punctatum</name>
    <name type="common">Brownbanded bambooshark</name>
    <name type="synonym">Hemiscyllium punctatum</name>
    <dbReference type="NCBI Taxonomy" id="137246"/>
    <lineage>
        <taxon>Eukaryota</taxon>
        <taxon>Metazoa</taxon>
        <taxon>Chordata</taxon>
        <taxon>Craniata</taxon>
        <taxon>Vertebrata</taxon>
        <taxon>Chondrichthyes</taxon>
        <taxon>Elasmobranchii</taxon>
        <taxon>Galeomorphii</taxon>
        <taxon>Galeoidea</taxon>
        <taxon>Orectolobiformes</taxon>
        <taxon>Hemiscylliidae</taxon>
        <taxon>Chiloscyllium</taxon>
    </lineage>
</organism>
<feature type="region of interest" description="Disordered" evidence="1">
    <location>
        <begin position="1"/>
        <end position="74"/>
    </location>
</feature>
<dbReference type="Proteomes" id="UP000287033">
    <property type="component" value="Unassembled WGS sequence"/>
</dbReference>
<accession>A0A401TB35</accession>
<proteinExistence type="predicted"/>
<feature type="compositionally biased region" description="Low complexity" evidence="1">
    <location>
        <begin position="17"/>
        <end position="31"/>
    </location>
</feature>
<dbReference type="EMBL" id="BEZZ01020549">
    <property type="protein sequence ID" value="GCC39795.1"/>
    <property type="molecule type" value="Genomic_DNA"/>
</dbReference>
<dbReference type="AlphaFoldDB" id="A0A401TB35"/>
<feature type="compositionally biased region" description="Low complexity" evidence="1">
    <location>
        <begin position="47"/>
        <end position="56"/>
    </location>
</feature>
<comment type="caution">
    <text evidence="2">The sequence shown here is derived from an EMBL/GenBank/DDBJ whole genome shotgun (WGS) entry which is preliminary data.</text>
</comment>
<evidence type="ECO:0000313" key="3">
    <source>
        <dbReference type="Proteomes" id="UP000287033"/>
    </source>
</evidence>
<evidence type="ECO:0000313" key="2">
    <source>
        <dbReference type="EMBL" id="GCC39795.1"/>
    </source>
</evidence>
<name>A0A401TB35_CHIPU</name>
<sequence>MAAAAHPPGRGMPPPKMAAAAAHPPGRGMPPYKDGDRHLRHPPPPASAGKPPVSGSPHKRRRIPRCLPHSREASAEPFVRFARSVAPVTCRCIL</sequence>
<protein>
    <submittedName>
        <fullName evidence="2">Uncharacterized protein</fullName>
    </submittedName>
</protein>